<dbReference type="InterPro" id="IPR013749">
    <property type="entry name" value="PM/HMP-P_kinase-1"/>
</dbReference>
<organism evidence="8 9">
    <name type="scientific">Candidatus Mcinerneyibacterium aminivorans</name>
    <dbReference type="NCBI Taxonomy" id="2703815"/>
    <lineage>
        <taxon>Bacteria</taxon>
        <taxon>Candidatus Macinerneyibacteriota</taxon>
        <taxon>Candidatus Mcinerneyibacteria</taxon>
        <taxon>Candidatus Mcinerneyibacteriales</taxon>
        <taxon>Candidatus Mcinerneyibacteriaceae</taxon>
        <taxon>Candidatus Mcinerneyibacterium</taxon>
    </lineage>
</organism>
<keyword evidence="3 8" id="KW-0808">Transferase</keyword>
<dbReference type="InterPro" id="IPR029056">
    <property type="entry name" value="Ribokinase-like"/>
</dbReference>
<dbReference type="Pfam" id="PF08543">
    <property type="entry name" value="Phos_pyr_kin"/>
    <property type="match status" value="1"/>
</dbReference>
<keyword evidence="6" id="KW-0067">ATP-binding</keyword>
<dbReference type="CDD" id="cd01169">
    <property type="entry name" value="HMPP_kinase"/>
    <property type="match status" value="1"/>
</dbReference>
<keyword evidence="4" id="KW-0547">Nucleotide-binding</keyword>
<dbReference type="PANTHER" id="PTHR20858">
    <property type="entry name" value="PHOSPHOMETHYLPYRIMIDINE KINASE"/>
    <property type="match status" value="1"/>
</dbReference>
<dbReference type="FunFam" id="3.40.1190.20:FF:000003">
    <property type="entry name" value="Phosphomethylpyrimidine kinase ThiD"/>
    <property type="match status" value="1"/>
</dbReference>
<evidence type="ECO:0000256" key="2">
    <source>
        <dbReference type="ARBA" id="ARBA00012135"/>
    </source>
</evidence>
<proteinExistence type="predicted"/>
<protein>
    <recommendedName>
        <fullName evidence="2">hydroxymethylpyrimidine kinase</fullName>
        <ecNumber evidence="2">2.7.1.49</ecNumber>
    </recommendedName>
</protein>
<dbReference type="EC" id="2.7.1.49" evidence="2"/>
<name>A0A5D0MLL3_9BACT</name>
<dbReference type="PANTHER" id="PTHR20858:SF17">
    <property type="entry name" value="HYDROXYMETHYLPYRIMIDINE_PHOSPHOMETHYLPYRIMIDINE KINASE THI20-RELATED"/>
    <property type="match status" value="1"/>
</dbReference>
<dbReference type="GO" id="GO:0009228">
    <property type="term" value="P:thiamine biosynthetic process"/>
    <property type="evidence" value="ECO:0007669"/>
    <property type="project" value="InterPro"/>
</dbReference>
<evidence type="ECO:0000313" key="8">
    <source>
        <dbReference type="EMBL" id="TYB31459.1"/>
    </source>
</evidence>
<dbReference type="InterPro" id="IPR004399">
    <property type="entry name" value="HMP/HMP-P_kinase_dom"/>
</dbReference>
<evidence type="ECO:0000256" key="1">
    <source>
        <dbReference type="ARBA" id="ARBA00004948"/>
    </source>
</evidence>
<dbReference type="EMBL" id="VSIX01000033">
    <property type="protein sequence ID" value="TYB31459.1"/>
    <property type="molecule type" value="Genomic_DNA"/>
</dbReference>
<accession>A0A5D0MLL3</accession>
<dbReference type="SUPFAM" id="SSF53613">
    <property type="entry name" value="Ribokinase-like"/>
    <property type="match status" value="1"/>
</dbReference>
<feature type="domain" description="Pyridoxamine kinase/Phosphomethylpyrimidine kinase" evidence="7">
    <location>
        <begin position="11"/>
        <end position="255"/>
    </location>
</feature>
<evidence type="ECO:0000256" key="5">
    <source>
        <dbReference type="ARBA" id="ARBA00022777"/>
    </source>
</evidence>
<dbReference type="GO" id="GO:0008972">
    <property type="term" value="F:phosphomethylpyrimidine kinase activity"/>
    <property type="evidence" value="ECO:0007669"/>
    <property type="project" value="InterPro"/>
</dbReference>
<evidence type="ECO:0000313" key="9">
    <source>
        <dbReference type="Proteomes" id="UP000324143"/>
    </source>
</evidence>
<dbReference type="Proteomes" id="UP000324143">
    <property type="component" value="Unassembled WGS sequence"/>
</dbReference>
<dbReference type="GO" id="GO:0008902">
    <property type="term" value="F:hydroxymethylpyrimidine kinase activity"/>
    <property type="evidence" value="ECO:0007669"/>
    <property type="project" value="UniProtKB-EC"/>
</dbReference>
<dbReference type="NCBIfam" id="TIGR00097">
    <property type="entry name" value="HMP-P_kinase"/>
    <property type="match status" value="1"/>
</dbReference>
<dbReference type="GO" id="GO:0005829">
    <property type="term" value="C:cytosol"/>
    <property type="evidence" value="ECO:0007669"/>
    <property type="project" value="TreeGrafter"/>
</dbReference>
<gene>
    <name evidence="8" type="primary">thiD</name>
    <name evidence="8" type="ORF">FXF47_03855</name>
</gene>
<dbReference type="AlphaFoldDB" id="A0A5D0MLL3"/>
<evidence type="ECO:0000259" key="7">
    <source>
        <dbReference type="Pfam" id="PF08543"/>
    </source>
</evidence>
<reference evidence="8" key="1">
    <citation type="submission" date="2019-08" db="EMBL/GenBank/DDBJ databases">
        <title>Genomic characterization of a novel candidate phylum (ARYD3) from a high temperature, high salinity tertiary oil reservoir in north central Oklahoma, USA.</title>
        <authorList>
            <person name="Youssef N.H."/>
            <person name="Yadav A."/>
            <person name="Elshahed M.S."/>
        </authorList>
    </citation>
    <scope>NUCLEOTIDE SEQUENCE [LARGE SCALE GENOMIC DNA]</scope>
    <source>
        <strain evidence="8">ARYD3</strain>
    </source>
</reference>
<keyword evidence="5 8" id="KW-0418">Kinase</keyword>
<comment type="caution">
    <text evidence="8">The sequence shown here is derived from an EMBL/GenBank/DDBJ whole genome shotgun (WGS) entry which is preliminary data.</text>
</comment>
<dbReference type="Gene3D" id="3.40.1190.20">
    <property type="match status" value="1"/>
</dbReference>
<evidence type="ECO:0000256" key="6">
    <source>
        <dbReference type="ARBA" id="ARBA00022840"/>
    </source>
</evidence>
<dbReference type="GO" id="GO:0005524">
    <property type="term" value="F:ATP binding"/>
    <property type="evidence" value="ECO:0007669"/>
    <property type="project" value="UniProtKB-KW"/>
</dbReference>
<sequence length="262" mass="28262">MKKILTIAGSDSSGGAGIQADLKTMTVLNVYGATVITAVTAQNTTGVQGIKILSSEFVEKQIDSVINDIKINSVKTGMLANKNIIDLVYEKLKASDIKNIVVDPVMVAVGGDILLEKKAIKSLINKLSSIAKIITPNLYEAKLMAGYKIDDDVDYNKIIKKLYNLGPDNVLIKGVSKNNGNIIDLLYSGNEILRIKSEYIPTRDTHGSGCTLSSAIASYLALGNTLIESVRKSKEFVTKSIKEGVKIGKGRNPLNHLTHISE</sequence>
<evidence type="ECO:0000256" key="3">
    <source>
        <dbReference type="ARBA" id="ARBA00022679"/>
    </source>
</evidence>
<evidence type="ECO:0000256" key="4">
    <source>
        <dbReference type="ARBA" id="ARBA00022741"/>
    </source>
</evidence>
<keyword evidence="9" id="KW-1185">Reference proteome</keyword>
<comment type="pathway">
    <text evidence="1">Cofactor biosynthesis; thiamine diphosphate biosynthesis.</text>
</comment>